<evidence type="ECO:0000256" key="2">
    <source>
        <dbReference type="SAM" id="Phobius"/>
    </source>
</evidence>
<dbReference type="OrthoDB" id="2804493at2759"/>
<feature type="transmembrane region" description="Helical" evidence="2">
    <location>
        <begin position="12"/>
        <end position="37"/>
    </location>
</feature>
<accession>A0A8H5HZD7</accession>
<organism evidence="3 4">
    <name type="scientific">Collybiopsis confluens</name>
    <dbReference type="NCBI Taxonomy" id="2823264"/>
    <lineage>
        <taxon>Eukaryota</taxon>
        <taxon>Fungi</taxon>
        <taxon>Dikarya</taxon>
        <taxon>Basidiomycota</taxon>
        <taxon>Agaricomycotina</taxon>
        <taxon>Agaricomycetes</taxon>
        <taxon>Agaricomycetidae</taxon>
        <taxon>Agaricales</taxon>
        <taxon>Marasmiineae</taxon>
        <taxon>Omphalotaceae</taxon>
        <taxon>Collybiopsis</taxon>
    </lineage>
</organism>
<proteinExistence type="predicted"/>
<feature type="compositionally biased region" description="Low complexity" evidence="1">
    <location>
        <begin position="720"/>
        <end position="735"/>
    </location>
</feature>
<comment type="caution">
    <text evidence="3">The sequence shown here is derived from an EMBL/GenBank/DDBJ whole genome shotgun (WGS) entry which is preliminary data.</text>
</comment>
<keyword evidence="2" id="KW-0812">Transmembrane</keyword>
<feature type="compositionally biased region" description="Low complexity" evidence="1">
    <location>
        <begin position="297"/>
        <end position="315"/>
    </location>
</feature>
<feature type="region of interest" description="Disordered" evidence="1">
    <location>
        <begin position="229"/>
        <end position="252"/>
    </location>
</feature>
<feature type="compositionally biased region" description="Low complexity" evidence="1">
    <location>
        <begin position="654"/>
        <end position="700"/>
    </location>
</feature>
<dbReference type="AlphaFoldDB" id="A0A8H5HZD7"/>
<dbReference type="Proteomes" id="UP000518752">
    <property type="component" value="Unassembled WGS sequence"/>
</dbReference>
<keyword evidence="2" id="KW-1133">Transmembrane helix</keyword>
<feature type="compositionally biased region" description="Low complexity" evidence="1">
    <location>
        <begin position="118"/>
        <end position="132"/>
    </location>
</feature>
<feature type="compositionally biased region" description="Low complexity" evidence="1">
    <location>
        <begin position="359"/>
        <end position="371"/>
    </location>
</feature>
<feature type="compositionally biased region" description="Low complexity" evidence="1">
    <location>
        <begin position="483"/>
        <end position="509"/>
    </location>
</feature>
<evidence type="ECO:0000313" key="4">
    <source>
        <dbReference type="Proteomes" id="UP000518752"/>
    </source>
</evidence>
<evidence type="ECO:0000313" key="3">
    <source>
        <dbReference type="EMBL" id="KAF5391935.1"/>
    </source>
</evidence>
<evidence type="ECO:0000256" key="1">
    <source>
        <dbReference type="SAM" id="MobiDB-lite"/>
    </source>
</evidence>
<feature type="compositionally biased region" description="Low complexity" evidence="1">
    <location>
        <begin position="517"/>
        <end position="534"/>
    </location>
</feature>
<feature type="transmembrane region" description="Helical" evidence="2">
    <location>
        <begin position="57"/>
        <end position="76"/>
    </location>
</feature>
<feature type="compositionally biased region" description="Polar residues" evidence="1">
    <location>
        <begin position="558"/>
        <end position="568"/>
    </location>
</feature>
<sequence>MFYISRYDSQTGLYNTVMFSFSTILGFLVTLNSVTAAPTILLEQRADADTTSSTTKIWVPILVIVFALLLLLTFAIKKWVKTGTALPRALSSFSRAAAIGTGAVPPTTELTADQLTGSTTNTTTSAANTTSTRARRPRRTRRTPSQISTISLPVYMKEPGEQELVVIRGPQDMEDVPIEEGEMPAVHEDDATDERYSPMPDSPNDMPLLEGDESADVADQSSAALLPEAHEEPRARSIHVGSSRHSADSSSLLRVDTNLSNSESPDPRGAAPAYFEVVDLGDEQQRPPISLMPSSPPSAAASGTSTAPTAASGRSSNRRSLRNLFHFSASRTPLVPPPPPGLPVTSETSHARSESGGALSLTSTPSRPSTSYAGHRPSQSSSSVFSLAKPLSRKKSTATLNSNHLTSPSLISLASISAPLTHTLVRTEFTYPKAGPTPEQVKLISSREAFARFGVPYGADAIAFAASTQDLNPPPEFEENPVAAGSRARSQSRATQASTTGASTSDAGLGHSGELGGRSSESSGESNGTNASSSLNTPEIRVHESSRPATPSIEPYTPATTVEASSPTRETDEDQSKGKSSELYSLPSIATLRSPAAVEEKPTPESPKDILVSPIDLEGVPAPSKEQQTSSPQTSTKDPADPVSISPSHPAPTVPHASTAASSSTSSRPPPSSFRKSPPSDPSAPSLRSESRASSFRSFATANESVTEFGVKGNTDASATSDTEYYSEQEYYSDQGTEVGDGDTRPPTPTTPTRSAAGAVFLEGHRMSHHALEGTDTTVRAAA</sequence>
<feature type="region of interest" description="Disordered" evidence="1">
    <location>
        <begin position="181"/>
        <end position="216"/>
    </location>
</feature>
<reference evidence="3 4" key="1">
    <citation type="journal article" date="2020" name="ISME J.">
        <title>Uncovering the hidden diversity of litter-decomposition mechanisms in mushroom-forming fungi.</title>
        <authorList>
            <person name="Floudas D."/>
            <person name="Bentzer J."/>
            <person name="Ahren D."/>
            <person name="Johansson T."/>
            <person name="Persson P."/>
            <person name="Tunlid A."/>
        </authorList>
    </citation>
    <scope>NUCLEOTIDE SEQUENCE [LARGE SCALE GENOMIC DNA]</scope>
    <source>
        <strain evidence="3 4">CBS 406.79</strain>
    </source>
</reference>
<feature type="compositionally biased region" description="Polar residues" evidence="1">
    <location>
        <begin position="625"/>
        <end position="637"/>
    </location>
</feature>
<keyword evidence="2" id="KW-0472">Membrane</keyword>
<feature type="compositionally biased region" description="Basic and acidic residues" evidence="1">
    <location>
        <begin position="185"/>
        <end position="196"/>
    </location>
</feature>
<feature type="compositionally biased region" description="Basic residues" evidence="1">
    <location>
        <begin position="133"/>
        <end position="142"/>
    </location>
</feature>
<keyword evidence="4" id="KW-1185">Reference proteome</keyword>
<feature type="compositionally biased region" description="Basic and acidic residues" evidence="1">
    <location>
        <begin position="598"/>
        <end position="608"/>
    </location>
</feature>
<feature type="region of interest" description="Disordered" evidence="1">
    <location>
        <begin position="285"/>
        <end position="389"/>
    </location>
</feature>
<evidence type="ECO:0008006" key="5">
    <source>
        <dbReference type="Google" id="ProtNLM"/>
    </source>
</evidence>
<name>A0A8H5HZD7_9AGAR</name>
<feature type="region of interest" description="Disordered" evidence="1">
    <location>
        <begin position="113"/>
        <end position="150"/>
    </location>
</feature>
<protein>
    <recommendedName>
        <fullName evidence="5">Proteophosphoglycan ppg4</fullName>
    </recommendedName>
</protein>
<feature type="region of interest" description="Disordered" evidence="1">
    <location>
        <begin position="469"/>
        <end position="755"/>
    </location>
</feature>
<gene>
    <name evidence="3" type="ORF">D9757_001720</name>
</gene>
<dbReference type="EMBL" id="JAACJN010000008">
    <property type="protein sequence ID" value="KAF5391935.1"/>
    <property type="molecule type" value="Genomic_DNA"/>
</dbReference>